<dbReference type="GeneID" id="82551924"/>
<gene>
    <name evidence="1" type="ORF">DXZ79_14335</name>
</gene>
<organism evidence="1 2">
    <name type="scientific">Yersinia rochesterensis</name>
    <dbReference type="NCBI Taxonomy" id="1604335"/>
    <lineage>
        <taxon>Bacteria</taxon>
        <taxon>Pseudomonadati</taxon>
        <taxon>Pseudomonadota</taxon>
        <taxon>Gammaproteobacteria</taxon>
        <taxon>Enterobacterales</taxon>
        <taxon>Yersiniaceae</taxon>
        <taxon>Yersinia</taxon>
    </lineage>
</organism>
<dbReference type="AlphaFoldDB" id="A0A8D4N3I2"/>
<name>A0A8D4N3I2_9GAMM</name>
<dbReference type="RefSeq" id="WP_100285907.1">
    <property type="nucleotide sequence ID" value="NZ_CP032482.1"/>
</dbReference>
<proteinExistence type="predicted"/>
<dbReference type="EMBL" id="CP032482">
    <property type="protein sequence ID" value="AYD44766.1"/>
    <property type="molecule type" value="Genomic_DNA"/>
</dbReference>
<evidence type="ECO:0000313" key="2">
    <source>
        <dbReference type="Proteomes" id="UP000265864"/>
    </source>
</evidence>
<evidence type="ECO:0000313" key="1">
    <source>
        <dbReference type="EMBL" id="AYD44766.1"/>
    </source>
</evidence>
<sequence>MTDFSNEVYNVTRNAEAYGGLGSSALGNKVIEIAKKYYSTGSNSQREAIINKIEVLKKEPGISFPLNYLALLES</sequence>
<dbReference type="Proteomes" id="UP000265864">
    <property type="component" value="Chromosome"/>
</dbReference>
<protein>
    <submittedName>
        <fullName evidence="1">Uncharacterized protein</fullName>
    </submittedName>
</protein>
<reference evidence="1 2" key="1">
    <citation type="submission" date="2018-09" db="EMBL/GenBank/DDBJ databases">
        <title>Yersinia kristensenii subsp. rochesterensis subsp. nov., Isolated from Human Feces.</title>
        <authorList>
            <person name="Cunningham S.A."/>
            <person name="Jeraldo P."/>
            <person name="Patel R."/>
        </authorList>
    </citation>
    <scope>NUCLEOTIDE SEQUENCE [LARGE SCALE GENOMIC DNA]</scope>
    <source>
        <strain evidence="1 2">ATCC BAA-2637</strain>
    </source>
</reference>
<accession>A0A8D4N3I2</accession>